<feature type="chain" id="PRO_5045749224" description="Fibronectin type-III domain-containing protein" evidence="1">
    <location>
        <begin position="25"/>
        <end position="425"/>
    </location>
</feature>
<accession>A0ABN1QEH0</accession>
<dbReference type="Proteomes" id="UP001500542">
    <property type="component" value="Unassembled WGS sequence"/>
</dbReference>
<feature type="signal peptide" evidence="1">
    <location>
        <begin position="1"/>
        <end position="24"/>
    </location>
</feature>
<proteinExistence type="predicted"/>
<evidence type="ECO:0008006" key="4">
    <source>
        <dbReference type="Google" id="ProtNLM"/>
    </source>
</evidence>
<keyword evidence="1" id="KW-0732">Signal</keyword>
<comment type="caution">
    <text evidence="2">The sequence shown here is derived from an EMBL/GenBank/DDBJ whole genome shotgun (WGS) entry which is preliminary data.</text>
</comment>
<evidence type="ECO:0000313" key="2">
    <source>
        <dbReference type="EMBL" id="GAA0941348.1"/>
    </source>
</evidence>
<protein>
    <recommendedName>
        <fullName evidence="4">Fibronectin type-III domain-containing protein</fullName>
    </recommendedName>
</protein>
<reference evidence="2 3" key="1">
    <citation type="journal article" date="2019" name="Int. J. Syst. Evol. Microbiol.">
        <title>The Global Catalogue of Microorganisms (GCM) 10K type strain sequencing project: providing services to taxonomists for standard genome sequencing and annotation.</title>
        <authorList>
            <consortium name="The Broad Institute Genomics Platform"/>
            <consortium name="The Broad Institute Genome Sequencing Center for Infectious Disease"/>
            <person name="Wu L."/>
            <person name="Ma J."/>
        </authorList>
    </citation>
    <scope>NUCLEOTIDE SEQUENCE [LARGE SCALE GENOMIC DNA]</scope>
    <source>
        <strain evidence="2 3">JCM 10977</strain>
    </source>
</reference>
<evidence type="ECO:0000313" key="3">
    <source>
        <dbReference type="Proteomes" id="UP001500542"/>
    </source>
</evidence>
<gene>
    <name evidence="2" type="ORF">GCM10009554_32890</name>
</gene>
<name>A0ABN1QEH0_9ACTN</name>
<organism evidence="2 3">
    <name type="scientific">Kribbella koreensis</name>
    <dbReference type="NCBI Taxonomy" id="57909"/>
    <lineage>
        <taxon>Bacteria</taxon>
        <taxon>Bacillati</taxon>
        <taxon>Actinomycetota</taxon>
        <taxon>Actinomycetes</taxon>
        <taxon>Propionibacteriales</taxon>
        <taxon>Kribbellaceae</taxon>
        <taxon>Kribbella</taxon>
    </lineage>
</organism>
<dbReference type="EMBL" id="BAAAHK010000007">
    <property type="protein sequence ID" value="GAA0941348.1"/>
    <property type="molecule type" value="Genomic_DNA"/>
</dbReference>
<sequence>MRKPLAAVTAALILASGTQLPASAAAAAPTDLQVGWADATTGKYKITWQDSGEANRVKIEYEDSDPTVWLDTPTGAEPNEYLGQSTRLRRNKIARIIVVNVDETNAESAAAISPWFDTNLPGVAEIQRADVLATGAVQLTWYREPALQDTTLNDPLDQPSTNEHVIPAIHPTSGPVESFPAPAGVKTATVPPRPRPYSIKVRTQNEWGYVIADRDSTVEVTTLTATLGIPAVGQYLSTVKFSAEVGSPECFGVVCGYGPVYLQARADATKPWRTIGKYNAEPPKFSASIGVYGGRQYRLYVPAWSYYSSDIRVAPALYTAPRYSAAQAKFSVVGFNTTSAKVGQLVKATVNVLPAGTVKADLQWFDGKVWRHAAYIALTKGKGTLSFKASGRGTTRSWRVTVPKMSMNGLPILATTSRTFKLAVR</sequence>
<evidence type="ECO:0000256" key="1">
    <source>
        <dbReference type="SAM" id="SignalP"/>
    </source>
</evidence>
<keyword evidence="3" id="KW-1185">Reference proteome</keyword>
<dbReference type="RefSeq" id="WP_343969955.1">
    <property type="nucleotide sequence ID" value="NZ_BAAAHK010000007.1"/>
</dbReference>